<dbReference type="InterPro" id="IPR003593">
    <property type="entry name" value="AAA+_ATPase"/>
</dbReference>
<dbReference type="SUPFAM" id="SSF52540">
    <property type="entry name" value="P-loop containing nucleoside triphosphate hydrolases"/>
    <property type="match status" value="1"/>
</dbReference>
<dbReference type="InterPro" id="IPR017871">
    <property type="entry name" value="ABC_transporter-like_CS"/>
</dbReference>
<dbReference type="SMART" id="SM00382">
    <property type="entry name" value="AAA"/>
    <property type="match status" value="1"/>
</dbReference>
<dbReference type="PROSITE" id="PS50893">
    <property type="entry name" value="ABC_TRANSPORTER_2"/>
    <property type="match status" value="1"/>
</dbReference>
<keyword evidence="6" id="KW-0547">Nucleotide-binding</keyword>
<dbReference type="FunFam" id="3.40.50.300:FF:000016">
    <property type="entry name" value="Oligopeptide ABC transporter ATP-binding component"/>
    <property type="match status" value="1"/>
</dbReference>
<dbReference type="Pfam" id="PF00005">
    <property type="entry name" value="ABC_tran"/>
    <property type="match status" value="1"/>
</dbReference>
<dbReference type="Gene3D" id="3.40.50.300">
    <property type="entry name" value="P-loop containing nucleotide triphosphate hydrolases"/>
    <property type="match status" value="1"/>
</dbReference>
<dbReference type="AlphaFoldDB" id="A0A7T1AP44"/>
<dbReference type="EMBL" id="CP065383">
    <property type="protein sequence ID" value="QPM69471.1"/>
    <property type="molecule type" value="Genomic_DNA"/>
</dbReference>
<evidence type="ECO:0000256" key="8">
    <source>
        <dbReference type="ARBA" id="ARBA00022967"/>
    </source>
</evidence>
<evidence type="ECO:0000256" key="2">
    <source>
        <dbReference type="ARBA" id="ARBA00005417"/>
    </source>
</evidence>
<accession>A0A7T1AP44</accession>
<reference evidence="11 12" key="1">
    <citation type="journal article" date="2021" name="Nat. Commun.">
        <title>Isolation of a member of the candidate phylum Atribacteria reveals a unique cell membrane structure.</title>
        <authorList>
            <person name="Taiki K."/>
            <person name="Nobu M.K."/>
            <person name="Kusada H."/>
            <person name="Meng X.-Y."/>
            <person name="Hosoki N."/>
            <person name="Uematsu K."/>
            <person name="Yoshioka H."/>
            <person name="Kamagata Y."/>
            <person name="Tamaki H."/>
        </authorList>
    </citation>
    <scope>NUCLEOTIDE SEQUENCE [LARGE SCALE GENOMIC DNA]</scope>
    <source>
        <strain evidence="11 12">RT761</strain>
    </source>
</reference>
<dbReference type="InterPro" id="IPR013563">
    <property type="entry name" value="Oligopep_ABC_C"/>
</dbReference>
<protein>
    <submittedName>
        <fullName evidence="11">Oligopeptide transport ATP-binding protein OppD</fullName>
    </submittedName>
</protein>
<evidence type="ECO:0000256" key="3">
    <source>
        <dbReference type="ARBA" id="ARBA00022448"/>
    </source>
</evidence>
<sequence>MNDIILQIKNLKTYLTTPSGIVQAVDGVDLNIAANQTLGLVGESGCGKSMTALSILKLYPKPQGKIVDGQIIFLGDDLAKKTEEEMYAIRGKKISMIFQEPMTSLDPVFPIGKEIVEVLTIHQKLSIPEAEKQTIELLKRVRIPEPKRRFREYPHQMSGGMRQRVMIAMALACRPALLIADEPTTALDVTIQAQILSLINDLKSEFQTAVLLITHDLGVVAETCQQVAVMYAGKIVEKADVYSIFSNTLHPYTVSLLNAIPRIQRDRKRLESIPGRVPNLCFPPGGCRFHPRCSKKMAVCSTTEPLLKEIEKDHWVACHLY</sequence>
<proteinExistence type="inferred from homology"/>
<dbReference type="GO" id="GO:0005524">
    <property type="term" value="F:ATP binding"/>
    <property type="evidence" value="ECO:0007669"/>
    <property type="project" value="UniProtKB-KW"/>
</dbReference>
<dbReference type="Proteomes" id="UP000594463">
    <property type="component" value="Chromosome"/>
</dbReference>
<evidence type="ECO:0000256" key="6">
    <source>
        <dbReference type="ARBA" id="ARBA00022741"/>
    </source>
</evidence>
<dbReference type="InterPro" id="IPR027417">
    <property type="entry name" value="P-loop_NTPase"/>
</dbReference>
<dbReference type="InterPro" id="IPR003439">
    <property type="entry name" value="ABC_transporter-like_ATP-bd"/>
</dbReference>
<dbReference type="PROSITE" id="PS00211">
    <property type="entry name" value="ABC_TRANSPORTER_1"/>
    <property type="match status" value="1"/>
</dbReference>
<comment type="subcellular location">
    <subcellularLocation>
        <location evidence="1">Cell inner membrane</location>
        <topology evidence="1">Peripheral membrane protein</topology>
    </subcellularLocation>
</comment>
<evidence type="ECO:0000256" key="1">
    <source>
        <dbReference type="ARBA" id="ARBA00004417"/>
    </source>
</evidence>
<dbReference type="PANTHER" id="PTHR43297">
    <property type="entry name" value="OLIGOPEPTIDE TRANSPORT ATP-BINDING PROTEIN APPD"/>
    <property type="match status" value="1"/>
</dbReference>
<dbReference type="GO" id="GO:0005886">
    <property type="term" value="C:plasma membrane"/>
    <property type="evidence" value="ECO:0007669"/>
    <property type="project" value="UniProtKB-SubCell"/>
</dbReference>
<dbReference type="GO" id="GO:0016887">
    <property type="term" value="F:ATP hydrolysis activity"/>
    <property type="evidence" value="ECO:0007669"/>
    <property type="project" value="InterPro"/>
</dbReference>
<evidence type="ECO:0000259" key="10">
    <source>
        <dbReference type="PROSITE" id="PS50893"/>
    </source>
</evidence>
<gene>
    <name evidence="11" type="primary">oppD_6</name>
    <name evidence="11" type="ORF">RT761_02704</name>
</gene>
<feature type="domain" description="ABC transporter" evidence="10">
    <location>
        <begin position="6"/>
        <end position="257"/>
    </location>
</feature>
<keyword evidence="9" id="KW-0472">Membrane</keyword>
<dbReference type="RefSeq" id="WP_218111948.1">
    <property type="nucleotide sequence ID" value="NZ_CP065383.1"/>
</dbReference>
<dbReference type="Pfam" id="PF08352">
    <property type="entry name" value="oligo_HPY"/>
    <property type="match status" value="1"/>
</dbReference>
<keyword evidence="3" id="KW-0813">Transport</keyword>
<keyword evidence="12" id="KW-1185">Reference proteome</keyword>
<dbReference type="InterPro" id="IPR050388">
    <property type="entry name" value="ABC_Ni/Peptide_Import"/>
</dbReference>
<dbReference type="GO" id="GO:0015833">
    <property type="term" value="P:peptide transport"/>
    <property type="evidence" value="ECO:0007669"/>
    <property type="project" value="InterPro"/>
</dbReference>
<dbReference type="CDD" id="cd03257">
    <property type="entry name" value="ABC_NikE_OppD_transporters"/>
    <property type="match status" value="1"/>
</dbReference>
<dbReference type="PANTHER" id="PTHR43297:SF14">
    <property type="entry name" value="ATPASE AAA-TYPE CORE DOMAIN-CONTAINING PROTEIN"/>
    <property type="match status" value="1"/>
</dbReference>
<dbReference type="KEGG" id="alam:RT761_02704"/>
<evidence type="ECO:0000313" key="11">
    <source>
        <dbReference type="EMBL" id="QPM69471.1"/>
    </source>
</evidence>
<evidence type="ECO:0000313" key="12">
    <source>
        <dbReference type="Proteomes" id="UP000594463"/>
    </source>
</evidence>
<evidence type="ECO:0000256" key="5">
    <source>
        <dbReference type="ARBA" id="ARBA00022519"/>
    </source>
</evidence>
<evidence type="ECO:0000256" key="9">
    <source>
        <dbReference type="ARBA" id="ARBA00023136"/>
    </source>
</evidence>
<comment type="similarity">
    <text evidence="2">Belongs to the ABC transporter superfamily.</text>
</comment>
<name>A0A7T1AP44_ATRLM</name>
<keyword evidence="7 11" id="KW-0067">ATP-binding</keyword>
<keyword evidence="5" id="KW-0997">Cell inner membrane</keyword>
<keyword evidence="4" id="KW-1003">Cell membrane</keyword>
<organism evidence="11 12">
    <name type="scientific">Atribacter laminatus</name>
    <dbReference type="NCBI Taxonomy" id="2847778"/>
    <lineage>
        <taxon>Bacteria</taxon>
        <taxon>Pseudomonadati</taxon>
        <taxon>Atribacterota</taxon>
        <taxon>Atribacteria</taxon>
        <taxon>Atribacterales</taxon>
        <taxon>Atribacteraceae</taxon>
        <taxon>Atribacter</taxon>
    </lineage>
</organism>
<keyword evidence="8" id="KW-1278">Translocase</keyword>
<evidence type="ECO:0000256" key="4">
    <source>
        <dbReference type="ARBA" id="ARBA00022475"/>
    </source>
</evidence>
<dbReference type="NCBIfam" id="TIGR01727">
    <property type="entry name" value="oligo_HPY"/>
    <property type="match status" value="1"/>
</dbReference>
<evidence type="ECO:0000256" key="7">
    <source>
        <dbReference type="ARBA" id="ARBA00022840"/>
    </source>
</evidence>